<dbReference type="KEGG" id="rjg:CCGE525_14465"/>
<protein>
    <submittedName>
        <fullName evidence="1">Uncharacterized protein</fullName>
    </submittedName>
</protein>
<dbReference type="Proteomes" id="UP000282195">
    <property type="component" value="Chromosome"/>
</dbReference>
<dbReference type="AlphaFoldDB" id="A0A387FXP1"/>
<dbReference type="EMBL" id="CP032694">
    <property type="protein sequence ID" value="AYG59876.1"/>
    <property type="molecule type" value="Genomic_DNA"/>
</dbReference>
<keyword evidence="2" id="KW-1185">Reference proteome</keyword>
<gene>
    <name evidence="1" type="ORF">CCGE525_14465</name>
</gene>
<reference evidence="1 2" key="1">
    <citation type="submission" date="2018-10" db="EMBL/GenBank/DDBJ databases">
        <title>Rhizobium etli, R. leguminosarum and a new Rhizobium genospecies from Phaseolus dumosus.</title>
        <authorList>
            <person name="Ramirez-Puebla S.T."/>
            <person name="Rogel-Hernandez M.A."/>
            <person name="Guerrero G."/>
            <person name="Ormeno-Orrillo E."/>
            <person name="Martinez-Romero J.C."/>
            <person name="Negrete-Yankelevich S."/>
            <person name="Martinez-Romero E."/>
        </authorList>
    </citation>
    <scope>NUCLEOTIDE SEQUENCE [LARGE SCALE GENOMIC DNA]</scope>
    <source>
        <strain evidence="1 2">CCGE525</strain>
    </source>
</reference>
<sequence>MNSCATIEQMNAARPPVLARLLETLAHVFTGRTEPSPRLHLDEMPDRFKRDLGFLDGREPRYEDDRMR</sequence>
<proteinExistence type="predicted"/>
<dbReference type="RefSeq" id="WP_120704877.1">
    <property type="nucleotide sequence ID" value="NZ_CP032694.1"/>
</dbReference>
<organism evidence="1 2">
    <name type="scientific">Rhizobium jaguaris</name>
    <dbReference type="NCBI Taxonomy" id="1312183"/>
    <lineage>
        <taxon>Bacteria</taxon>
        <taxon>Pseudomonadati</taxon>
        <taxon>Pseudomonadota</taxon>
        <taxon>Alphaproteobacteria</taxon>
        <taxon>Hyphomicrobiales</taxon>
        <taxon>Rhizobiaceae</taxon>
        <taxon>Rhizobium/Agrobacterium group</taxon>
        <taxon>Rhizobium</taxon>
    </lineage>
</organism>
<accession>A0A387FXP1</accession>
<evidence type="ECO:0000313" key="1">
    <source>
        <dbReference type="EMBL" id="AYG59876.1"/>
    </source>
</evidence>
<evidence type="ECO:0000313" key="2">
    <source>
        <dbReference type="Proteomes" id="UP000282195"/>
    </source>
</evidence>
<dbReference type="OrthoDB" id="8420595at2"/>
<name>A0A387FXP1_9HYPH</name>